<feature type="non-terminal residue" evidence="2">
    <location>
        <position position="1"/>
    </location>
</feature>
<evidence type="ECO:0000313" key="2">
    <source>
        <dbReference type="EMBL" id="CAA9566675.1"/>
    </source>
</evidence>
<protein>
    <submittedName>
        <fullName evidence="2">Uncharacterized protein</fullName>
    </submittedName>
</protein>
<gene>
    <name evidence="2" type="ORF">AVDCRST_MAG59-3090</name>
</gene>
<feature type="compositionally biased region" description="Basic residues" evidence="1">
    <location>
        <begin position="140"/>
        <end position="149"/>
    </location>
</feature>
<dbReference type="EMBL" id="CADCWF010000212">
    <property type="protein sequence ID" value="CAA9566675.1"/>
    <property type="molecule type" value="Genomic_DNA"/>
</dbReference>
<feature type="region of interest" description="Disordered" evidence="1">
    <location>
        <begin position="1"/>
        <end position="67"/>
    </location>
</feature>
<feature type="region of interest" description="Disordered" evidence="1">
    <location>
        <begin position="98"/>
        <end position="156"/>
    </location>
</feature>
<feature type="non-terminal residue" evidence="2">
    <location>
        <position position="156"/>
    </location>
</feature>
<sequence>GAGEIGAGARRQQSGGGCGARRRGRLHRDHGGRHQIDRPQRRRPYPTRPPIGEEPGVGQEGRHPRPWHQLAGVCAPLRRCLRSHSRTAVVEGNAILQRRERDALPDHRGVRPPPSGHSGRSAPELLDLAGVRAVDPAPYRVRRGSRHPLRSASSTL</sequence>
<evidence type="ECO:0000256" key="1">
    <source>
        <dbReference type="SAM" id="MobiDB-lite"/>
    </source>
</evidence>
<feature type="compositionally biased region" description="Basic residues" evidence="1">
    <location>
        <begin position="20"/>
        <end position="31"/>
    </location>
</feature>
<name>A0A6J4V436_9BACT</name>
<feature type="compositionally biased region" description="Basic and acidic residues" evidence="1">
    <location>
        <begin position="98"/>
        <end position="109"/>
    </location>
</feature>
<accession>A0A6J4V436</accession>
<proteinExistence type="predicted"/>
<organism evidence="2">
    <name type="scientific">uncultured Thermomicrobiales bacterium</name>
    <dbReference type="NCBI Taxonomy" id="1645740"/>
    <lineage>
        <taxon>Bacteria</taxon>
        <taxon>Pseudomonadati</taxon>
        <taxon>Thermomicrobiota</taxon>
        <taxon>Thermomicrobia</taxon>
        <taxon>Thermomicrobiales</taxon>
        <taxon>environmental samples</taxon>
    </lineage>
</organism>
<dbReference type="AlphaFoldDB" id="A0A6J4V436"/>
<reference evidence="2" key="1">
    <citation type="submission" date="2020-02" db="EMBL/GenBank/DDBJ databases">
        <authorList>
            <person name="Meier V. D."/>
        </authorList>
    </citation>
    <scope>NUCLEOTIDE SEQUENCE</scope>
    <source>
        <strain evidence="2">AVDCRST_MAG59</strain>
    </source>
</reference>